<evidence type="ECO:0000313" key="1">
    <source>
        <dbReference type="EMBL" id="MFC5224330.1"/>
    </source>
</evidence>
<organism evidence="1 2">
    <name type="scientific">Streptomyces fimbriatus</name>
    <dbReference type="NCBI Taxonomy" id="68197"/>
    <lineage>
        <taxon>Bacteria</taxon>
        <taxon>Bacillati</taxon>
        <taxon>Actinomycetota</taxon>
        <taxon>Actinomycetes</taxon>
        <taxon>Kitasatosporales</taxon>
        <taxon>Streptomycetaceae</taxon>
        <taxon>Streptomyces</taxon>
    </lineage>
</organism>
<keyword evidence="2" id="KW-1185">Reference proteome</keyword>
<gene>
    <name evidence="1" type="ORF">ACFPN6_06865</name>
</gene>
<dbReference type="Proteomes" id="UP001596156">
    <property type="component" value="Unassembled WGS sequence"/>
</dbReference>
<dbReference type="EMBL" id="JBHSKL010000008">
    <property type="protein sequence ID" value="MFC5224330.1"/>
    <property type="molecule type" value="Genomic_DNA"/>
</dbReference>
<reference evidence="2" key="1">
    <citation type="journal article" date="2019" name="Int. J. Syst. Evol. Microbiol.">
        <title>The Global Catalogue of Microorganisms (GCM) 10K type strain sequencing project: providing services to taxonomists for standard genome sequencing and annotation.</title>
        <authorList>
            <consortium name="The Broad Institute Genomics Platform"/>
            <consortium name="The Broad Institute Genome Sequencing Center for Infectious Disease"/>
            <person name="Wu L."/>
            <person name="Ma J."/>
        </authorList>
    </citation>
    <scope>NUCLEOTIDE SEQUENCE [LARGE SCALE GENOMIC DNA]</scope>
    <source>
        <strain evidence="2">CCM 8479</strain>
    </source>
</reference>
<dbReference type="RefSeq" id="WP_344645772.1">
    <property type="nucleotide sequence ID" value="NZ_BAAASS010000020.1"/>
</dbReference>
<protein>
    <submittedName>
        <fullName evidence="1">Uncharacterized protein</fullName>
    </submittedName>
</protein>
<name>A0ABW0D1Y0_STRFI</name>
<evidence type="ECO:0000313" key="2">
    <source>
        <dbReference type="Proteomes" id="UP001596156"/>
    </source>
</evidence>
<proteinExistence type="predicted"/>
<accession>A0ABW0D1Y0</accession>
<sequence>MHVALRITAGPRTAVCLAGSAEMFVPKEETAAMGGASAQGVHDFSPAALKTIGAIEFLAAPA</sequence>
<comment type="caution">
    <text evidence="1">The sequence shown here is derived from an EMBL/GenBank/DDBJ whole genome shotgun (WGS) entry which is preliminary data.</text>
</comment>